<evidence type="ECO:0000313" key="1">
    <source>
        <dbReference type="EMBL" id="XCD04729.1"/>
    </source>
</evidence>
<reference evidence="1" key="1">
    <citation type="submission" date="2024-03" db="EMBL/GenBank/DDBJ databases">
        <title>Diverse circular DNA viruses in blood, oral, and fecal samples of captive lemurs.</title>
        <authorList>
            <person name="Paietta E.N."/>
            <person name="Kraberger S."/>
            <person name="Lund M.C."/>
            <person name="Custer J.M."/>
            <person name="Vargas K.M."/>
            <person name="Ehmke E.E."/>
            <person name="Yoder A.D."/>
            <person name="Varsani A."/>
        </authorList>
    </citation>
    <scope>NUCLEOTIDE SEQUENCE</scope>
    <source>
        <strain evidence="1">Duke_24FF_1082</strain>
    </source>
</reference>
<accession>A0AAU8B092</accession>
<organism evidence="1">
    <name type="scientific">Dulem virus 199</name>
    <dbReference type="NCBI Taxonomy" id="3145676"/>
    <lineage>
        <taxon>Viruses</taxon>
        <taxon>Monodnaviria</taxon>
        <taxon>Sangervirae</taxon>
        <taxon>Phixviricota</taxon>
        <taxon>Malgrandaviricetes</taxon>
        <taxon>Petitvirales</taxon>
        <taxon>Microviridae</taxon>
        <taxon>Microvirus</taxon>
    </lineage>
</organism>
<proteinExistence type="predicted"/>
<protein>
    <submittedName>
        <fullName evidence="1">Uncharacterized protein</fullName>
    </submittedName>
</protein>
<name>A0AAU8B092_9VIRU</name>
<sequence>MKIENFDDCDKWIFRAILYYSKCCPENDRLAPFYHRKVCQYFNKLTYMRKQTYEPIKNS</sequence>
<dbReference type="EMBL" id="PP511499">
    <property type="protein sequence ID" value="XCD04729.1"/>
    <property type="molecule type" value="Genomic_DNA"/>
</dbReference>